<dbReference type="KEGG" id="sasa:106605523"/>
<protein>
    <submittedName>
        <fullName evidence="4">Uncharacterized protein</fullName>
    </submittedName>
</protein>
<sequence>MLPNIKSLRMLLNMRLKAAVDELFGAVETTIAEYQQELCRSKEEKDRTIAEYQEKVSRSEEENARLQRLLDVVLNPEIKLQRLEDLQQLTLSISEEVPLEQQHCKQDCSPGLGQEDPSQIKVEQEDLWVISQGPEQLQAMDYDTDDTDDSADTETFISTARVKCDYNQNPSQSSHLYQILTQSEENTERNELPSTTTQIEQIKMEFFSDSQPPSAVNSDWSETQSESGESVDQMESEGPPLKSRRTQTKAGPSFHVCCPI</sequence>
<dbReference type="AlphaFoldDB" id="A0A1S3RWW2"/>
<dbReference type="Proteomes" id="UP001652741">
    <property type="component" value="Chromosome ssa05"/>
</dbReference>
<gene>
    <name evidence="4" type="primary">LOC106605523</name>
</gene>
<evidence type="ECO:0000313" key="4">
    <source>
        <dbReference type="RefSeq" id="XP_014056741.1"/>
    </source>
</evidence>
<organism evidence="3 4">
    <name type="scientific">Salmo salar</name>
    <name type="common">Atlantic salmon</name>
    <dbReference type="NCBI Taxonomy" id="8030"/>
    <lineage>
        <taxon>Eukaryota</taxon>
        <taxon>Metazoa</taxon>
        <taxon>Chordata</taxon>
        <taxon>Craniata</taxon>
        <taxon>Vertebrata</taxon>
        <taxon>Euteleostomi</taxon>
        <taxon>Actinopterygii</taxon>
        <taxon>Neopterygii</taxon>
        <taxon>Teleostei</taxon>
        <taxon>Protacanthopterygii</taxon>
        <taxon>Salmoniformes</taxon>
        <taxon>Salmonidae</taxon>
        <taxon>Salmoninae</taxon>
        <taxon>Salmo</taxon>
    </lineage>
</organism>
<dbReference type="GeneID" id="106605523"/>
<dbReference type="OrthoDB" id="8746256at2759"/>
<accession>A0A1S3RWW2</accession>
<feature type="coiled-coil region" evidence="1">
    <location>
        <begin position="42"/>
        <end position="69"/>
    </location>
</feature>
<name>A0A1S3RWW2_SALSA</name>
<keyword evidence="3" id="KW-1185">Reference proteome</keyword>
<evidence type="ECO:0000313" key="3">
    <source>
        <dbReference type="Proteomes" id="UP001652741"/>
    </source>
</evidence>
<dbReference type="RefSeq" id="XP_014056741.1">
    <property type="nucleotide sequence ID" value="XM_014201266.2"/>
</dbReference>
<feature type="compositionally biased region" description="Polar residues" evidence="2">
    <location>
        <begin position="208"/>
        <end position="230"/>
    </location>
</feature>
<reference evidence="4" key="1">
    <citation type="submission" date="2025-08" db="UniProtKB">
        <authorList>
            <consortium name="RefSeq"/>
        </authorList>
    </citation>
    <scope>IDENTIFICATION</scope>
</reference>
<evidence type="ECO:0000256" key="1">
    <source>
        <dbReference type="SAM" id="Coils"/>
    </source>
</evidence>
<feature type="region of interest" description="Disordered" evidence="2">
    <location>
        <begin position="206"/>
        <end position="260"/>
    </location>
</feature>
<evidence type="ECO:0000256" key="2">
    <source>
        <dbReference type="SAM" id="MobiDB-lite"/>
    </source>
</evidence>
<keyword evidence="1" id="KW-0175">Coiled coil</keyword>
<proteinExistence type="predicted"/>